<accession>A0ABY9TWP5</accession>
<dbReference type="InterPro" id="IPR006139">
    <property type="entry name" value="D-isomer_2_OHA_DH_cat_dom"/>
</dbReference>
<dbReference type="PANTHER" id="PTHR43761:SF1">
    <property type="entry name" value="D-ISOMER SPECIFIC 2-HYDROXYACID DEHYDROGENASE CATALYTIC DOMAIN-CONTAINING PROTEIN-RELATED"/>
    <property type="match status" value="1"/>
</dbReference>
<evidence type="ECO:0000256" key="4">
    <source>
        <dbReference type="RuleBase" id="RU003719"/>
    </source>
</evidence>
<evidence type="ECO:0000313" key="7">
    <source>
        <dbReference type="EMBL" id="WNC73186.1"/>
    </source>
</evidence>
<dbReference type="InterPro" id="IPR036291">
    <property type="entry name" value="NAD(P)-bd_dom_sf"/>
</dbReference>
<sequence length="317" mass="34656">MRAVFLDRSSVSEDIDLSPIESQVTNISYFEHTKAEKVVFRAKFAEIILTNKVVINAETIAQLPKLKLICICATGTNNVDLEAAKRANIAVCNVSGYSTSAVSQYVFAMLLEHFQNTAHYISNTRQGHWQKSQVFCHFGLPINELANKSIAIIGNGTIGQAVATIASAFSMNVMIAERQGQTTIRPGRVSFDHAIQQADIISLHAPLTTDTEHLINKESVAQMQNGVVIVNTARGGLINNEDLLTGLKSKKIGAAILDVLETEPPAEDHPLLNAKLDNLYITAHVAWGSLQSQQRLVNSLAKNIESFQQGINLNRIV</sequence>
<feature type="domain" description="D-isomer specific 2-hydroxyacid dehydrogenase catalytic" evidence="5">
    <location>
        <begin position="14"/>
        <end position="315"/>
    </location>
</feature>
<dbReference type="PROSITE" id="PS00671">
    <property type="entry name" value="D_2_HYDROXYACID_DH_3"/>
    <property type="match status" value="1"/>
</dbReference>
<proteinExistence type="inferred from homology"/>
<keyword evidence="2 4" id="KW-0560">Oxidoreductase</keyword>
<reference evidence="8" key="1">
    <citation type="submission" date="2023-09" db="EMBL/GenBank/DDBJ databases">
        <authorList>
            <person name="Li S."/>
            <person name="Li X."/>
            <person name="Zhang C."/>
            <person name="Zhao Z."/>
        </authorList>
    </citation>
    <scope>NUCLEOTIDE SEQUENCE [LARGE SCALE GENOMIC DNA]</scope>
    <source>
        <strain evidence="8">SQ149</strain>
    </source>
</reference>
<evidence type="ECO:0000259" key="5">
    <source>
        <dbReference type="Pfam" id="PF00389"/>
    </source>
</evidence>
<organism evidence="7 8">
    <name type="scientific">Thalassotalea psychrophila</name>
    <dbReference type="NCBI Taxonomy" id="3065647"/>
    <lineage>
        <taxon>Bacteria</taxon>
        <taxon>Pseudomonadati</taxon>
        <taxon>Pseudomonadota</taxon>
        <taxon>Gammaproteobacteria</taxon>
        <taxon>Alteromonadales</taxon>
        <taxon>Colwelliaceae</taxon>
        <taxon>Thalassotalea</taxon>
    </lineage>
</organism>
<comment type="similarity">
    <text evidence="1 4">Belongs to the D-isomer specific 2-hydroxyacid dehydrogenase family.</text>
</comment>
<name>A0ABY9TWP5_9GAMM</name>
<keyword evidence="3" id="KW-0520">NAD</keyword>
<evidence type="ECO:0000256" key="2">
    <source>
        <dbReference type="ARBA" id="ARBA00023002"/>
    </source>
</evidence>
<dbReference type="Pfam" id="PF00389">
    <property type="entry name" value="2-Hacid_dh"/>
    <property type="match status" value="1"/>
</dbReference>
<dbReference type="PROSITE" id="PS00670">
    <property type="entry name" value="D_2_HYDROXYACID_DH_2"/>
    <property type="match status" value="1"/>
</dbReference>
<dbReference type="SUPFAM" id="SSF51735">
    <property type="entry name" value="NAD(P)-binding Rossmann-fold domains"/>
    <property type="match status" value="1"/>
</dbReference>
<dbReference type="Gene3D" id="3.40.50.720">
    <property type="entry name" value="NAD(P)-binding Rossmann-like Domain"/>
    <property type="match status" value="2"/>
</dbReference>
<evidence type="ECO:0000259" key="6">
    <source>
        <dbReference type="Pfam" id="PF02826"/>
    </source>
</evidence>
<keyword evidence="8" id="KW-1185">Reference proteome</keyword>
<dbReference type="SUPFAM" id="SSF52283">
    <property type="entry name" value="Formate/glycerate dehydrogenase catalytic domain-like"/>
    <property type="match status" value="1"/>
</dbReference>
<dbReference type="CDD" id="cd12162">
    <property type="entry name" value="2-Hacid_dh_4"/>
    <property type="match status" value="1"/>
</dbReference>
<dbReference type="InterPro" id="IPR050418">
    <property type="entry name" value="D-iso_2-hydroxyacid_DH_PdxB"/>
</dbReference>
<evidence type="ECO:0000313" key="8">
    <source>
        <dbReference type="Proteomes" id="UP001258994"/>
    </source>
</evidence>
<dbReference type="RefSeq" id="WP_348392298.1">
    <property type="nucleotide sequence ID" value="NZ_CP134145.1"/>
</dbReference>
<dbReference type="Proteomes" id="UP001258994">
    <property type="component" value="Chromosome"/>
</dbReference>
<dbReference type="EMBL" id="CP134145">
    <property type="protein sequence ID" value="WNC73186.1"/>
    <property type="molecule type" value="Genomic_DNA"/>
</dbReference>
<dbReference type="InterPro" id="IPR029753">
    <property type="entry name" value="D-isomer_DH_CS"/>
</dbReference>
<gene>
    <name evidence="7" type="ORF">RGQ13_04145</name>
</gene>
<dbReference type="InterPro" id="IPR006140">
    <property type="entry name" value="D-isomer_DH_NAD-bd"/>
</dbReference>
<feature type="domain" description="D-isomer specific 2-hydroxyacid dehydrogenase NAD-binding" evidence="6">
    <location>
        <begin position="107"/>
        <end position="286"/>
    </location>
</feature>
<evidence type="ECO:0000256" key="3">
    <source>
        <dbReference type="ARBA" id="ARBA00023027"/>
    </source>
</evidence>
<evidence type="ECO:0000256" key="1">
    <source>
        <dbReference type="ARBA" id="ARBA00005854"/>
    </source>
</evidence>
<dbReference type="PANTHER" id="PTHR43761">
    <property type="entry name" value="D-ISOMER SPECIFIC 2-HYDROXYACID DEHYDROGENASE FAMILY PROTEIN (AFU_ORTHOLOGUE AFUA_1G13630)"/>
    <property type="match status" value="1"/>
</dbReference>
<dbReference type="Pfam" id="PF02826">
    <property type="entry name" value="2-Hacid_dh_C"/>
    <property type="match status" value="1"/>
</dbReference>
<protein>
    <submittedName>
        <fullName evidence="7">D-2-hydroxyacid dehydrogenase</fullName>
    </submittedName>
</protein>